<gene>
    <name evidence="1" type="ORF">ESP70_012750</name>
</gene>
<accession>A0A5M4FFN8</accession>
<dbReference type="RefSeq" id="WP_149689617.1">
    <property type="nucleotide sequence ID" value="NZ_SDPQ02000002.1"/>
</dbReference>
<evidence type="ECO:0000313" key="1">
    <source>
        <dbReference type="EMBL" id="KAA1398187.1"/>
    </source>
</evidence>
<dbReference type="EMBL" id="SDPQ02000002">
    <property type="protein sequence ID" value="KAA1398187.1"/>
    <property type="molecule type" value="Genomic_DNA"/>
</dbReference>
<reference evidence="1" key="1">
    <citation type="submission" date="2019-09" db="EMBL/GenBank/DDBJ databases">
        <authorList>
            <person name="Li J."/>
        </authorList>
    </citation>
    <scope>NUCLEOTIDE SEQUENCE [LARGE SCALE GENOMIC DNA]</scope>
    <source>
        <strain evidence="1">JCM 14732</strain>
    </source>
</reference>
<dbReference type="AlphaFoldDB" id="A0A5M4FFN8"/>
<evidence type="ECO:0000313" key="2">
    <source>
        <dbReference type="Proteomes" id="UP000380867"/>
    </source>
</evidence>
<sequence length="282" mass="30952">MALIVCPLCVREDDVVVLRTLPDGRKEAECTDCKFTFPFGSPTPEATPAAARKSTPRRAASTVVAPRPIAYVVQQFPKATDVDAGALERVEALKQEFLATPYEPDPLVARHWAKFAWVFSADGLDKATIYDLKLFADDPTGASTGDPTEFDKAWVLLGELEGARRVRAVSAHLLRGPGELEDRLSNLVDQGFGFSMPGWGEGLLTKTLAVADPDRFLPIVTYADKRAIIESLYGLELANVDLTSWTIGRLGVWSNDLLVELLGDDFADLHHAAAFLRWAHHH</sequence>
<comment type="caution">
    <text evidence="1">The sequence shown here is derived from an EMBL/GenBank/DDBJ whole genome shotgun (WGS) entry which is preliminary data.</text>
</comment>
<organism evidence="1 2">
    <name type="scientific">Aeromicrobium ginsengisoli</name>
    <dbReference type="NCBI Taxonomy" id="363867"/>
    <lineage>
        <taxon>Bacteria</taxon>
        <taxon>Bacillati</taxon>
        <taxon>Actinomycetota</taxon>
        <taxon>Actinomycetes</taxon>
        <taxon>Propionibacteriales</taxon>
        <taxon>Nocardioidaceae</taxon>
        <taxon>Aeromicrobium</taxon>
    </lineage>
</organism>
<keyword evidence="2" id="KW-1185">Reference proteome</keyword>
<dbReference type="OrthoDB" id="4027857at2"/>
<protein>
    <submittedName>
        <fullName evidence="1">Uncharacterized protein</fullName>
    </submittedName>
</protein>
<proteinExistence type="predicted"/>
<name>A0A5M4FFN8_9ACTN</name>
<dbReference type="Proteomes" id="UP000380867">
    <property type="component" value="Unassembled WGS sequence"/>
</dbReference>